<dbReference type="Proteomes" id="UP000824259">
    <property type="component" value="Unassembled WGS sequence"/>
</dbReference>
<accession>A0A9D2IAY1</accession>
<evidence type="ECO:0000313" key="1">
    <source>
        <dbReference type="EMBL" id="HJA98084.1"/>
    </source>
</evidence>
<comment type="caution">
    <text evidence="1">The sequence shown here is derived from an EMBL/GenBank/DDBJ whole genome shotgun (WGS) entry which is preliminary data.</text>
</comment>
<reference evidence="1" key="1">
    <citation type="journal article" date="2021" name="PeerJ">
        <title>Extensive microbial diversity within the chicken gut microbiome revealed by metagenomics and culture.</title>
        <authorList>
            <person name="Gilroy R."/>
            <person name="Ravi A."/>
            <person name="Getino M."/>
            <person name="Pursley I."/>
            <person name="Horton D.L."/>
            <person name="Alikhan N.F."/>
            <person name="Baker D."/>
            <person name="Gharbi K."/>
            <person name="Hall N."/>
            <person name="Watson M."/>
            <person name="Adriaenssens E.M."/>
            <person name="Foster-Nyarko E."/>
            <person name="Jarju S."/>
            <person name="Secka A."/>
            <person name="Antonio M."/>
            <person name="Oren A."/>
            <person name="Chaudhuri R.R."/>
            <person name="La Ragione R."/>
            <person name="Hildebrand F."/>
            <person name="Pallen M.J."/>
        </authorList>
    </citation>
    <scope>NUCLEOTIDE SEQUENCE</scope>
    <source>
        <strain evidence="1">CHK169-11906</strain>
    </source>
</reference>
<name>A0A9D2IAY1_9BACT</name>
<sequence>MKKISVIALLFFWVLFLLPACKAFRSVSDTSRTAQGAPYELIVVCNQRLWEGEFGDTLRNVLQKPVPYLIEQEPHFQVMRIMDKDFKGLMADHRNVLKIVEDPSLPETHLSAQFNVTAAPQIVLTLQGPSEDALTQYISVNRDKLLETLEMAERNRSISFAERFNQPELSKLIREMFGVEMNVPKGYILAQQSDDFLWFRYEFPSASQGFMLYSYPYEGAGSLSEESLLAARNRFSSRIPGPTDGSFMTTAQAMPPLYKMFRQQDRLWVEMRGFWDVKGDFMGGPFVSYTTVDQATKRVFTLDCYIYSPKNPKRNYLREVEHLLYLVKFPIDSMPQDTSVE</sequence>
<dbReference type="AlphaFoldDB" id="A0A9D2IAY1"/>
<dbReference type="Pfam" id="PF16125">
    <property type="entry name" value="DUF4837"/>
    <property type="match status" value="1"/>
</dbReference>
<dbReference type="EMBL" id="DWYR01000003">
    <property type="protein sequence ID" value="HJA98084.1"/>
    <property type="molecule type" value="Genomic_DNA"/>
</dbReference>
<proteinExistence type="predicted"/>
<organism evidence="1 2">
    <name type="scientific">Candidatus Alistipes avicola</name>
    <dbReference type="NCBI Taxonomy" id="2838432"/>
    <lineage>
        <taxon>Bacteria</taxon>
        <taxon>Pseudomonadati</taxon>
        <taxon>Bacteroidota</taxon>
        <taxon>Bacteroidia</taxon>
        <taxon>Bacteroidales</taxon>
        <taxon>Rikenellaceae</taxon>
        <taxon>Alistipes</taxon>
    </lineage>
</organism>
<reference evidence="1" key="2">
    <citation type="submission" date="2021-04" db="EMBL/GenBank/DDBJ databases">
        <authorList>
            <person name="Gilroy R."/>
        </authorList>
    </citation>
    <scope>NUCLEOTIDE SEQUENCE</scope>
    <source>
        <strain evidence="1">CHK169-11906</strain>
    </source>
</reference>
<dbReference type="InterPro" id="IPR032286">
    <property type="entry name" value="DUF4837"/>
</dbReference>
<gene>
    <name evidence="1" type="ORF">H9779_00565</name>
</gene>
<evidence type="ECO:0000313" key="2">
    <source>
        <dbReference type="Proteomes" id="UP000824259"/>
    </source>
</evidence>
<protein>
    <submittedName>
        <fullName evidence="1">DUF4837 family protein</fullName>
    </submittedName>
</protein>